<evidence type="ECO:0000256" key="6">
    <source>
        <dbReference type="SAM" id="SignalP"/>
    </source>
</evidence>
<keyword evidence="10" id="KW-1185">Reference proteome</keyword>
<evidence type="ECO:0000256" key="1">
    <source>
        <dbReference type="ARBA" id="ARBA00004370"/>
    </source>
</evidence>
<evidence type="ECO:0000256" key="3">
    <source>
        <dbReference type="ARBA" id="ARBA00022729"/>
    </source>
</evidence>
<comment type="subcellular location">
    <subcellularLocation>
        <location evidence="1">Membrane</location>
    </subcellularLocation>
</comment>
<dbReference type="RefSeq" id="WP_255902664.1">
    <property type="nucleotide sequence ID" value="NZ_JAFMZO010000003.1"/>
</dbReference>
<accession>A0ABW4ZM50</accession>
<evidence type="ECO:0000256" key="4">
    <source>
        <dbReference type="ARBA" id="ARBA00023136"/>
    </source>
</evidence>
<protein>
    <submittedName>
        <fullName evidence="9">BamA/TamA family outer membrane protein</fullName>
    </submittedName>
</protein>
<dbReference type="PANTHER" id="PTHR12815:SF47">
    <property type="entry name" value="TRANSLOCATION AND ASSEMBLY MODULE SUBUNIT TAMA"/>
    <property type="match status" value="1"/>
</dbReference>
<comment type="caution">
    <text evidence="9">The sequence shown here is derived from an EMBL/GenBank/DDBJ whole genome shotgun (WGS) entry which is preliminary data.</text>
</comment>
<feature type="domain" description="Bacterial surface antigen (D15)" evidence="7">
    <location>
        <begin position="538"/>
        <end position="739"/>
    </location>
</feature>
<keyword evidence="5" id="KW-0998">Cell outer membrane</keyword>
<dbReference type="PANTHER" id="PTHR12815">
    <property type="entry name" value="SORTING AND ASSEMBLY MACHINERY SAMM50 PROTEIN FAMILY MEMBER"/>
    <property type="match status" value="1"/>
</dbReference>
<keyword evidence="2" id="KW-0812">Transmembrane</keyword>
<feature type="signal peptide" evidence="6">
    <location>
        <begin position="1"/>
        <end position="31"/>
    </location>
</feature>
<dbReference type="PROSITE" id="PS51257">
    <property type="entry name" value="PROKAR_LIPOPROTEIN"/>
    <property type="match status" value="1"/>
</dbReference>
<dbReference type="InterPro" id="IPR000184">
    <property type="entry name" value="Bac_surfAg_D15"/>
</dbReference>
<evidence type="ECO:0000313" key="10">
    <source>
        <dbReference type="Proteomes" id="UP001597387"/>
    </source>
</evidence>
<dbReference type="Proteomes" id="UP001597387">
    <property type="component" value="Unassembled WGS sequence"/>
</dbReference>
<gene>
    <name evidence="9" type="ORF">ACFSJU_10985</name>
</gene>
<evidence type="ECO:0000256" key="2">
    <source>
        <dbReference type="ARBA" id="ARBA00022692"/>
    </source>
</evidence>
<feature type="domain" description="POTRA" evidence="8">
    <location>
        <begin position="73"/>
        <end position="142"/>
    </location>
</feature>
<evidence type="ECO:0000259" key="8">
    <source>
        <dbReference type="Pfam" id="PF07244"/>
    </source>
</evidence>
<dbReference type="Pfam" id="PF07244">
    <property type="entry name" value="POTRA"/>
    <property type="match status" value="1"/>
</dbReference>
<reference evidence="10" key="1">
    <citation type="journal article" date="2019" name="Int. J. Syst. Evol. Microbiol.">
        <title>The Global Catalogue of Microorganisms (GCM) 10K type strain sequencing project: providing services to taxonomists for standard genome sequencing and annotation.</title>
        <authorList>
            <consortium name="The Broad Institute Genomics Platform"/>
            <consortium name="The Broad Institute Genome Sequencing Center for Infectious Disease"/>
            <person name="Wu L."/>
            <person name="Ma J."/>
        </authorList>
    </citation>
    <scope>NUCLEOTIDE SEQUENCE [LARGE SCALE GENOMIC DNA]</scope>
    <source>
        <strain evidence="10">KCTC 42217</strain>
    </source>
</reference>
<proteinExistence type="predicted"/>
<evidence type="ECO:0000256" key="5">
    <source>
        <dbReference type="ARBA" id="ARBA00023237"/>
    </source>
</evidence>
<dbReference type="Gene3D" id="2.40.160.50">
    <property type="entry name" value="membrane protein fhac: a member of the omp85/tpsb transporter family"/>
    <property type="match status" value="1"/>
</dbReference>
<name>A0ABW4ZM50_9SPHI</name>
<organism evidence="9 10">
    <name type="scientific">Paradesertivirga mongoliensis</name>
    <dbReference type="NCBI Taxonomy" id="2100740"/>
    <lineage>
        <taxon>Bacteria</taxon>
        <taxon>Pseudomonadati</taxon>
        <taxon>Bacteroidota</taxon>
        <taxon>Sphingobacteriia</taxon>
        <taxon>Sphingobacteriales</taxon>
        <taxon>Sphingobacteriaceae</taxon>
        <taxon>Paradesertivirga</taxon>
    </lineage>
</organism>
<feature type="chain" id="PRO_5045851520" evidence="6">
    <location>
        <begin position="32"/>
        <end position="779"/>
    </location>
</feature>
<keyword evidence="4" id="KW-0472">Membrane</keyword>
<evidence type="ECO:0000259" key="7">
    <source>
        <dbReference type="Pfam" id="PF01103"/>
    </source>
</evidence>
<dbReference type="Pfam" id="PF01103">
    <property type="entry name" value="Omp85"/>
    <property type="match status" value="1"/>
</dbReference>
<keyword evidence="3 6" id="KW-0732">Signal</keyword>
<dbReference type="EMBL" id="JBHUHZ010000001">
    <property type="protein sequence ID" value="MFD2162917.1"/>
    <property type="molecule type" value="Genomic_DNA"/>
</dbReference>
<dbReference type="InterPro" id="IPR010827">
    <property type="entry name" value="BamA/TamA_POTRA"/>
</dbReference>
<dbReference type="InterPro" id="IPR039910">
    <property type="entry name" value="D15-like"/>
</dbReference>
<sequence>MKAYSVVSNFCVASILFLALFLGSCSTTKYLADNQQIVRGVTIEGVDKEFSERAHLYVHRDIMPNSRVNLALYNLFNTKNGKYRTDRIKPIGEPPNLLDSALVEISRREIEKFLFDKGFFKAEVKHDVVIKDKKAYITFTAQPGQSFKINKFSYSIPDSAVRNLYVQNRPSFTTITEGTRYDGDSLRHESTQIFNLLQNNGYYDYKAQYVKFAVDTHLYAGAADILMTLDNPVNQPGHKVYRLNNTSMRIRSSNDKMSGTPDSTVIDSQFIFSDYSHRFDAPDIYRYNYLKKGEKYSIDKKNLTYDRLFDLNVFKTLKIDYVKTSDSVSLDASIDATPMKRLSNRVEGEYTFNSGSSGFNVANTYTNRNVFGGAEQLDFRVRYGLLFNSDIKGNLIERIFNRDIQFGINLTFPRLLVPFNTSRLGKNGVPHTTISSSLQIFDQLNAFQSRLFINSLTYNWIETRSKLHSFTPINIEYRKGILSEDFQQSLKEQGSILYIRTNNRQYFNLGSLYAFTLNASKLLTYNNFVYFRTSNDIAGNTLSLIAKAFKDDGTFLGLRYLQYAKSEADVRAYRTLGGERQFVARINPGVVYAYGNSDGEELPFEKNFYAGGSTGIRAWQARTLGPGNYNREVLGNDTLRRNLTNLDQFGELKLEGNLEYRFKILNNFFGSKLKGATFTDFGNVWRIRKFESNLNGEFLLKEFFNQIAIGTGFGLRFDVEYFIFRFDVGVKVKDPQFRGSDQWVIKKFFDKEFKAEYKRTHSPDNYRFLQYNFGIGMPF</sequence>
<evidence type="ECO:0000313" key="9">
    <source>
        <dbReference type="EMBL" id="MFD2162917.1"/>
    </source>
</evidence>